<dbReference type="InterPro" id="IPR046885">
    <property type="entry name" value="MnmA-like_C"/>
</dbReference>
<dbReference type="Gene3D" id="3.40.50.620">
    <property type="entry name" value="HUPs"/>
    <property type="match status" value="1"/>
</dbReference>
<dbReference type="RefSeq" id="WP_069479133.1">
    <property type="nucleotide sequence ID" value="NZ_CP017111.1"/>
</dbReference>
<feature type="active site" description="Cysteine persulfide intermediate" evidence="9">
    <location>
        <position position="187"/>
    </location>
</feature>
<comment type="catalytic activity">
    <reaction evidence="8 9">
        <text>S-sulfanyl-L-cysteinyl-[protein] + uridine(34) in tRNA + AH2 + ATP = 2-thiouridine(34) in tRNA + L-cysteinyl-[protein] + A + AMP + diphosphate + H(+)</text>
        <dbReference type="Rhea" id="RHEA:47032"/>
        <dbReference type="Rhea" id="RHEA-COMP:10131"/>
        <dbReference type="Rhea" id="RHEA-COMP:11726"/>
        <dbReference type="Rhea" id="RHEA-COMP:11727"/>
        <dbReference type="Rhea" id="RHEA-COMP:11728"/>
        <dbReference type="ChEBI" id="CHEBI:13193"/>
        <dbReference type="ChEBI" id="CHEBI:15378"/>
        <dbReference type="ChEBI" id="CHEBI:17499"/>
        <dbReference type="ChEBI" id="CHEBI:29950"/>
        <dbReference type="ChEBI" id="CHEBI:30616"/>
        <dbReference type="ChEBI" id="CHEBI:33019"/>
        <dbReference type="ChEBI" id="CHEBI:61963"/>
        <dbReference type="ChEBI" id="CHEBI:65315"/>
        <dbReference type="ChEBI" id="CHEBI:87170"/>
        <dbReference type="ChEBI" id="CHEBI:456215"/>
        <dbReference type="EC" id="2.8.1.13"/>
    </reaction>
</comment>
<evidence type="ECO:0000256" key="9">
    <source>
        <dbReference type="HAMAP-Rule" id="MF_00144"/>
    </source>
</evidence>
<dbReference type="PANTHER" id="PTHR11933">
    <property type="entry name" value="TRNA 5-METHYLAMINOMETHYL-2-THIOURIDYLATE -METHYLTRANSFERASE"/>
    <property type="match status" value="1"/>
</dbReference>
<evidence type="ECO:0000256" key="3">
    <source>
        <dbReference type="ARBA" id="ARBA00022694"/>
    </source>
</evidence>
<evidence type="ECO:0000256" key="2">
    <source>
        <dbReference type="ARBA" id="ARBA00022679"/>
    </source>
</evidence>
<dbReference type="Gene3D" id="2.40.30.10">
    <property type="entry name" value="Translation factors"/>
    <property type="match status" value="1"/>
</dbReference>
<dbReference type="AlphaFoldDB" id="A0A1D7TNQ0"/>
<keyword evidence="5 9" id="KW-0067">ATP-binding</keyword>
<dbReference type="HAMAP" id="MF_00144">
    <property type="entry name" value="tRNA_thiouridyl_MnmA"/>
    <property type="match status" value="1"/>
</dbReference>
<dbReference type="Proteomes" id="UP000094609">
    <property type="component" value="Chromosome"/>
</dbReference>
<evidence type="ECO:0000259" key="10">
    <source>
        <dbReference type="Pfam" id="PF20258"/>
    </source>
</evidence>
<dbReference type="InterPro" id="IPR046884">
    <property type="entry name" value="MnmA-like_central"/>
</dbReference>
<keyword evidence="9" id="KW-0963">Cytoplasm</keyword>
<gene>
    <name evidence="9" type="primary">mnmA</name>
    <name evidence="12" type="ORF">SHALO_2861</name>
</gene>
<feature type="site" description="Interaction with tRNA" evidence="9">
    <location>
        <position position="117"/>
    </location>
</feature>
<feature type="binding site" evidence="9">
    <location>
        <position position="116"/>
    </location>
    <ligand>
        <name>ATP</name>
        <dbReference type="ChEBI" id="CHEBI:30616"/>
    </ligand>
</feature>
<keyword evidence="7" id="KW-1015">Disulfide bond</keyword>
<dbReference type="NCBIfam" id="TIGR00420">
    <property type="entry name" value="trmU"/>
    <property type="match status" value="1"/>
</dbReference>
<evidence type="ECO:0000313" key="12">
    <source>
        <dbReference type="EMBL" id="AOO66613.1"/>
    </source>
</evidence>
<comment type="subcellular location">
    <subcellularLocation>
        <location evidence="9">Cytoplasm</location>
    </subcellularLocation>
</comment>
<evidence type="ECO:0000313" key="13">
    <source>
        <dbReference type="Proteomes" id="UP000094609"/>
    </source>
</evidence>
<comment type="similarity">
    <text evidence="9">Belongs to the MnmA/TRMU family.</text>
</comment>
<feature type="site" description="Interaction with tRNA" evidence="9">
    <location>
        <position position="321"/>
    </location>
</feature>
<dbReference type="InterPro" id="IPR004506">
    <property type="entry name" value="MnmA-like"/>
</dbReference>
<dbReference type="Pfam" id="PF20259">
    <property type="entry name" value="tRNA_Me_trans_M"/>
    <property type="match status" value="1"/>
</dbReference>
<feature type="region of interest" description="Interaction with tRNA" evidence="9">
    <location>
        <begin position="289"/>
        <end position="290"/>
    </location>
</feature>
<comment type="caution">
    <text evidence="9">Lacks conserved residue(s) required for the propagation of feature annotation.</text>
</comment>
<keyword evidence="3 9" id="KW-0819">tRNA processing</keyword>
<dbReference type="FunFam" id="2.30.30.280:FF:000001">
    <property type="entry name" value="tRNA-specific 2-thiouridylase MnmA"/>
    <property type="match status" value="1"/>
</dbReference>
<evidence type="ECO:0000256" key="4">
    <source>
        <dbReference type="ARBA" id="ARBA00022741"/>
    </source>
</evidence>
<feature type="binding site" evidence="9">
    <location>
        <position position="32"/>
    </location>
    <ligand>
        <name>ATP</name>
        <dbReference type="ChEBI" id="CHEBI:30616"/>
    </ligand>
</feature>
<dbReference type="InterPro" id="IPR014729">
    <property type="entry name" value="Rossmann-like_a/b/a_fold"/>
</dbReference>
<dbReference type="NCBIfam" id="NF001138">
    <property type="entry name" value="PRK00143.1"/>
    <property type="match status" value="1"/>
</dbReference>
<evidence type="ECO:0000256" key="7">
    <source>
        <dbReference type="ARBA" id="ARBA00023157"/>
    </source>
</evidence>
<keyword evidence="4 9" id="KW-0547">Nucleotide-binding</keyword>
<keyword evidence="1 9" id="KW-0820">tRNA-binding</keyword>
<proteinExistence type="inferred from homology"/>
<keyword evidence="2 9" id="KW-0808">Transferase</keyword>
<comment type="function">
    <text evidence="9">Catalyzes the 2-thiolation of uridine at the wobble position (U34) of tRNA, leading to the formation of s(2)U34.</text>
</comment>
<dbReference type="Pfam" id="PF20258">
    <property type="entry name" value="tRNA_Me_trans_C"/>
    <property type="match status" value="1"/>
</dbReference>
<dbReference type="Pfam" id="PF03054">
    <property type="entry name" value="tRNA_Me_trans"/>
    <property type="match status" value="1"/>
</dbReference>
<dbReference type="KEGG" id="shal:SHALO_2861"/>
<feature type="region of interest" description="Interaction with tRNA" evidence="9">
    <location>
        <begin position="134"/>
        <end position="136"/>
    </location>
</feature>
<organism evidence="12 13">
    <name type="scientific">Sulfurospirillum halorespirans DSM 13726</name>
    <dbReference type="NCBI Taxonomy" id="1193502"/>
    <lineage>
        <taxon>Bacteria</taxon>
        <taxon>Pseudomonadati</taxon>
        <taxon>Campylobacterota</taxon>
        <taxon>Epsilonproteobacteria</taxon>
        <taxon>Campylobacterales</taxon>
        <taxon>Sulfurospirillaceae</taxon>
        <taxon>Sulfurospirillum</taxon>
    </lineage>
</organism>
<evidence type="ECO:0000259" key="11">
    <source>
        <dbReference type="Pfam" id="PF20259"/>
    </source>
</evidence>
<accession>A0A1D7TNQ0</accession>
<feature type="domain" description="tRNA-specific 2-thiouridylase MnmA-like central" evidence="11">
    <location>
        <begin position="195"/>
        <end position="258"/>
    </location>
</feature>
<dbReference type="Gene3D" id="2.30.30.280">
    <property type="entry name" value="Adenine nucleotide alpha hydrolases-like domains"/>
    <property type="match status" value="1"/>
</dbReference>
<keyword evidence="13" id="KW-1185">Reference proteome</keyword>
<evidence type="ECO:0000256" key="5">
    <source>
        <dbReference type="ARBA" id="ARBA00022840"/>
    </source>
</evidence>
<evidence type="ECO:0000256" key="1">
    <source>
        <dbReference type="ARBA" id="ARBA00022555"/>
    </source>
</evidence>
<dbReference type="EMBL" id="CP017111">
    <property type="protein sequence ID" value="AOO66613.1"/>
    <property type="molecule type" value="Genomic_DNA"/>
</dbReference>
<name>A0A1D7TNQ0_9BACT</name>
<dbReference type="EC" id="2.8.1.13" evidence="9"/>
<protein>
    <recommendedName>
        <fullName evidence="9">tRNA-specific 2-thiouridylase MnmA</fullName>
        <ecNumber evidence="9">2.8.1.13</ecNumber>
    </recommendedName>
</protein>
<dbReference type="PATRIC" id="fig|1193502.14.peg.2896"/>
<dbReference type="GO" id="GO:0002143">
    <property type="term" value="P:tRNA wobble position uridine thiolation"/>
    <property type="evidence" value="ECO:0007669"/>
    <property type="project" value="TreeGrafter"/>
</dbReference>
<dbReference type="CDD" id="cd01998">
    <property type="entry name" value="MnmA_TRMU-like"/>
    <property type="match status" value="1"/>
</dbReference>
<dbReference type="SUPFAM" id="SSF52402">
    <property type="entry name" value="Adenine nucleotide alpha hydrolases-like"/>
    <property type="match status" value="1"/>
</dbReference>
<evidence type="ECO:0000256" key="8">
    <source>
        <dbReference type="ARBA" id="ARBA00051542"/>
    </source>
</evidence>
<dbReference type="STRING" id="1193502.SHALO_2861"/>
<feature type="active site" description="Nucleophile" evidence="9">
    <location>
        <position position="92"/>
    </location>
</feature>
<keyword evidence="6 9" id="KW-0694">RNA-binding</keyword>
<dbReference type="InterPro" id="IPR023382">
    <property type="entry name" value="MnmA-like_central_sf"/>
</dbReference>
<dbReference type="GO" id="GO:0000049">
    <property type="term" value="F:tRNA binding"/>
    <property type="evidence" value="ECO:0007669"/>
    <property type="project" value="UniProtKB-KW"/>
</dbReference>
<reference evidence="13" key="1">
    <citation type="submission" date="2016-08" db="EMBL/GenBank/DDBJ databases">
        <title>Complete genome sequence of the organohalide-respiring Epsilonproteobacterium Sulfurospirillum halorespirans.</title>
        <authorList>
            <person name="Goris T."/>
            <person name="Zimmermann J."/>
            <person name="Schenz B."/>
            <person name="Lemos M."/>
            <person name="Hackermueller J."/>
            <person name="Diekert G."/>
        </authorList>
    </citation>
    <scope>NUCLEOTIDE SEQUENCE [LARGE SCALE GENOMIC DNA]</scope>
    <source>
        <strain>DSM 13726</strain>
        <strain evidence="13">PCE-M2</strain>
    </source>
</reference>
<dbReference type="GO" id="GO:0005524">
    <property type="term" value="F:ATP binding"/>
    <property type="evidence" value="ECO:0007669"/>
    <property type="project" value="UniProtKB-KW"/>
</dbReference>
<feature type="domain" description="tRNA-specific 2-thiouridylase MnmA-like C-terminal" evidence="10">
    <location>
        <begin position="273"/>
        <end position="337"/>
    </location>
</feature>
<dbReference type="GO" id="GO:0103016">
    <property type="term" value="F:tRNA-uridine 2-sulfurtransferase activity"/>
    <property type="evidence" value="ECO:0007669"/>
    <property type="project" value="UniProtKB-EC"/>
</dbReference>
<dbReference type="PANTHER" id="PTHR11933:SF5">
    <property type="entry name" value="MITOCHONDRIAL TRNA-SPECIFIC 2-THIOURIDYLASE 1"/>
    <property type="match status" value="1"/>
</dbReference>
<feature type="binding site" evidence="9">
    <location>
        <begin position="6"/>
        <end position="13"/>
    </location>
    <ligand>
        <name>ATP</name>
        <dbReference type="ChEBI" id="CHEBI:30616"/>
    </ligand>
</feature>
<dbReference type="GO" id="GO:0005737">
    <property type="term" value="C:cytoplasm"/>
    <property type="evidence" value="ECO:0007669"/>
    <property type="project" value="UniProtKB-SubCell"/>
</dbReference>
<evidence type="ECO:0000256" key="6">
    <source>
        <dbReference type="ARBA" id="ARBA00022884"/>
    </source>
</evidence>
<sequence length="339" mass="38010">MKIALLMSGGIDSSYSAYLLKNQGHEVIGIYLKLHEDEKKHAINIANIEKVSHHLGIETHVLDAKALFKEHVYDYFVRSYEQGLTPNPCAFCNPRMKFGFAFEKAMEMGCERIATGHYARIEEGHIKEAFDMSKDQSYFLFGLKKEVIEKIIFPLGGMLKNDIKPIALKELPWLGTLETYKESQEICFVTDTYIDILKQHLNVDQKGVIKDVEGKVIGEHKGYMHYTIGKRKGLTINGAHDPHFVVNIDAKTNTVIAGTKEDLLQTKVIAENFSLGEDFKEGEYGVKVRYRSAKTKAHVSVVDGKIIAELHEGVYGLASGQALVVYQDDLVVGGGWIEA</sequence>